<dbReference type="EMBL" id="JAPEUX010000003">
    <property type="protein sequence ID" value="KAJ4355489.1"/>
    <property type="molecule type" value="Genomic_DNA"/>
</dbReference>
<dbReference type="PANTHER" id="PTHR11575">
    <property type="entry name" value="5'-NUCLEOTIDASE-RELATED"/>
    <property type="match status" value="1"/>
</dbReference>
<keyword evidence="2" id="KW-0547">Nucleotide-binding</keyword>
<proteinExistence type="inferred from homology"/>
<keyword evidence="5" id="KW-1185">Reference proteome</keyword>
<dbReference type="AlphaFoldDB" id="A0A9W8XN69"/>
<dbReference type="GO" id="GO:0000166">
    <property type="term" value="F:nucleotide binding"/>
    <property type="evidence" value="ECO:0007669"/>
    <property type="project" value="UniProtKB-KW"/>
</dbReference>
<dbReference type="SUPFAM" id="SSF56300">
    <property type="entry name" value="Metallo-dependent phosphatases"/>
    <property type="match status" value="1"/>
</dbReference>
<accession>A0A9W8XN69</accession>
<dbReference type="InterPro" id="IPR006179">
    <property type="entry name" value="5_nucleotidase/apyrase"/>
</dbReference>
<dbReference type="InterPro" id="IPR036907">
    <property type="entry name" value="5'-Nucleotdase_C_sf"/>
</dbReference>
<evidence type="ECO:0000259" key="3">
    <source>
        <dbReference type="Pfam" id="PF02872"/>
    </source>
</evidence>
<evidence type="ECO:0000313" key="5">
    <source>
        <dbReference type="Proteomes" id="UP001140513"/>
    </source>
</evidence>
<dbReference type="GeneID" id="80907035"/>
<evidence type="ECO:0000313" key="4">
    <source>
        <dbReference type="EMBL" id="KAJ4355489.1"/>
    </source>
</evidence>
<dbReference type="Proteomes" id="UP001140513">
    <property type="component" value="Unassembled WGS sequence"/>
</dbReference>
<comment type="caution">
    <text evidence="4">The sequence shown here is derived from an EMBL/GenBank/DDBJ whole genome shotgun (WGS) entry which is preliminary data.</text>
</comment>
<dbReference type="InterPro" id="IPR029052">
    <property type="entry name" value="Metallo-depent_PP-like"/>
</dbReference>
<dbReference type="SUPFAM" id="SSF55816">
    <property type="entry name" value="5'-nucleotidase (syn. UDP-sugar hydrolase), C-terminal domain"/>
    <property type="match status" value="1"/>
</dbReference>
<evidence type="ECO:0000256" key="2">
    <source>
        <dbReference type="RuleBase" id="RU362119"/>
    </source>
</evidence>
<organism evidence="4 5">
    <name type="scientific">Didymosphaeria variabile</name>
    <dbReference type="NCBI Taxonomy" id="1932322"/>
    <lineage>
        <taxon>Eukaryota</taxon>
        <taxon>Fungi</taxon>
        <taxon>Dikarya</taxon>
        <taxon>Ascomycota</taxon>
        <taxon>Pezizomycotina</taxon>
        <taxon>Dothideomycetes</taxon>
        <taxon>Pleosporomycetidae</taxon>
        <taxon>Pleosporales</taxon>
        <taxon>Massarineae</taxon>
        <taxon>Didymosphaeriaceae</taxon>
        <taxon>Didymosphaeria</taxon>
    </lineage>
</organism>
<dbReference type="Gene3D" id="3.60.21.10">
    <property type="match status" value="1"/>
</dbReference>
<gene>
    <name evidence="4" type="ORF">N0V89_003505</name>
</gene>
<dbReference type="InterPro" id="IPR008334">
    <property type="entry name" value="5'-Nucleotdase_C"/>
</dbReference>
<dbReference type="Pfam" id="PF02872">
    <property type="entry name" value="5_nucleotid_C"/>
    <property type="match status" value="1"/>
</dbReference>
<protein>
    <recommendedName>
        <fullName evidence="3">5'-Nucleotidase C-terminal domain-containing protein</fullName>
    </recommendedName>
</protein>
<dbReference type="PANTHER" id="PTHR11575:SF48">
    <property type="entry name" value="5'-NUCLEOTIDASE"/>
    <property type="match status" value="1"/>
</dbReference>
<dbReference type="Gene3D" id="3.90.780.10">
    <property type="entry name" value="5'-Nucleotidase, C-terminal domain"/>
    <property type="match status" value="1"/>
</dbReference>
<keyword evidence="2" id="KW-0378">Hydrolase</keyword>
<sequence length="447" mass="49143">MIEALNDVGVNFACLGNHELDFGVPHFQKLAEKCNFPWLCANVLDPALGEEVPLGRCSKTAIVEMNGIRIGLIGLVEQEWLATINVLPPNLIYRSASATARELVPLLRDQGADFIIALTHQREPNDVRLAQECGGLIDLILAGHDHFYRDSLVNGVRIVRSGTDFKNLSYIEARRGTPSAARGKIWEIDVVKEDITADVPEDPEMKAWVETVSSTLRAQLEQPVGTTVVDLDARFTTVRRMESNWGNFIADAMRQAYGADCCIISSGTIRGDQVYPAGVITMRDIRNCLPFEDPTVVVRVTGQAIWLALENSVSLYPALEGRFPQVSGITFDFDPSMPPFQRVKSACIGGLPMDLERTYLLASRDYMVRGKDGYTSLVSDDVEVVVGPEEGDRIYKIVLEAFSRLTALPFQAPLQHAAGDDARSRVSQKLTVNGAIAPTLEGRIAVI</sequence>
<dbReference type="OrthoDB" id="10252235at2759"/>
<name>A0A9W8XN69_9PLEO</name>
<evidence type="ECO:0000256" key="1">
    <source>
        <dbReference type="ARBA" id="ARBA00006654"/>
    </source>
</evidence>
<feature type="domain" description="5'-Nucleotidase C-terminal" evidence="3">
    <location>
        <begin position="224"/>
        <end position="377"/>
    </location>
</feature>
<dbReference type="GO" id="GO:0009166">
    <property type="term" value="P:nucleotide catabolic process"/>
    <property type="evidence" value="ECO:0007669"/>
    <property type="project" value="InterPro"/>
</dbReference>
<reference evidence="4" key="1">
    <citation type="submission" date="2022-10" db="EMBL/GenBank/DDBJ databases">
        <title>Tapping the CABI collections for fungal endophytes: first genome assemblies for Collariella, Neodidymelliopsis, Ascochyta clinopodiicola, Didymella pomorum, Didymosphaeria variabile, Neocosmospora piperis and Neocucurbitaria cava.</title>
        <authorList>
            <person name="Hill R."/>
        </authorList>
    </citation>
    <scope>NUCLEOTIDE SEQUENCE</scope>
    <source>
        <strain evidence="4">IMI 356815</strain>
    </source>
</reference>
<dbReference type="PRINTS" id="PR01607">
    <property type="entry name" value="APYRASEFAMLY"/>
</dbReference>
<comment type="similarity">
    <text evidence="1 2">Belongs to the 5'-nucleotidase family.</text>
</comment>
<dbReference type="GO" id="GO:0016787">
    <property type="term" value="F:hydrolase activity"/>
    <property type="evidence" value="ECO:0007669"/>
    <property type="project" value="UniProtKB-KW"/>
</dbReference>
<dbReference type="RefSeq" id="XP_056072615.1">
    <property type="nucleotide sequence ID" value="XM_056212307.1"/>
</dbReference>